<comment type="function">
    <text evidence="8">Catalyzes the transfer of a phosphate group to glutamate to form L-glutamate 5-phosphate.</text>
</comment>
<keyword evidence="7 8" id="KW-0067">ATP-binding</keyword>
<dbReference type="HAMAP" id="MF_00456">
    <property type="entry name" value="ProB"/>
    <property type="match status" value="1"/>
</dbReference>
<evidence type="ECO:0000256" key="4">
    <source>
        <dbReference type="ARBA" id="ARBA00022679"/>
    </source>
</evidence>
<dbReference type="InterPro" id="IPR015947">
    <property type="entry name" value="PUA-like_sf"/>
</dbReference>
<dbReference type="Pfam" id="PF00696">
    <property type="entry name" value="AA_kinase"/>
    <property type="match status" value="1"/>
</dbReference>
<gene>
    <name evidence="8 10" type="primary">proB</name>
    <name evidence="10" type="ORF">NSPWAT_0906</name>
</gene>
<comment type="pathway">
    <text evidence="8">Amino-acid biosynthesis; L-proline biosynthesis; L-glutamate 5-semialdehyde from L-glutamate: step 1/2.</text>
</comment>
<dbReference type="InterPro" id="IPR036393">
    <property type="entry name" value="AceGlu_kinase-like_sf"/>
</dbReference>
<evidence type="ECO:0000256" key="3">
    <source>
        <dbReference type="ARBA" id="ARBA00022650"/>
    </source>
</evidence>
<comment type="caution">
    <text evidence="8">Lacks conserved residue(s) required for the propagation of feature annotation.</text>
</comment>
<dbReference type="InterPro" id="IPR002478">
    <property type="entry name" value="PUA"/>
</dbReference>
<protein>
    <recommendedName>
        <fullName evidence="8">Glutamate 5-kinase</fullName>
        <ecNumber evidence="8">2.7.2.11</ecNumber>
    </recommendedName>
    <alternativeName>
        <fullName evidence="8">Gamma-glutamyl kinase</fullName>
        <shortName evidence="8">GK</shortName>
    </alternativeName>
</protein>
<proteinExistence type="inferred from homology"/>
<dbReference type="PIRSF" id="PIRSF000729">
    <property type="entry name" value="GK"/>
    <property type="match status" value="1"/>
</dbReference>
<evidence type="ECO:0000256" key="1">
    <source>
        <dbReference type="ARBA" id="ARBA00022490"/>
    </source>
</evidence>
<evidence type="ECO:0000256" key="6">
    <source>
        <dbReference type="ARBA" id="ARBA00022777"/>
    </source>
</evidence>
<dbReference type="InterPro" id="IPR001048">
    <property type="entry name" value="Asp/Glu/Uridylate_kinase"/>
</dbReference>
<accession>A0ABM9HC69</accession>
<dbReference type="InterPro" id="IPR001057">
    <property type="entry name" value="Glu/AcGlu_kinase"/>
</dbReference>
<dbReference type="Gene3D" id="3.40.1160.10">
    <property type="entry name" value="Acetylglutamate kinase-like"/>
    <property type="match status" value="1"/>
</dbReference>
<keyword evidence="2 8" id="KW-0028">Amino-acid biosynthesis</keyword>
<comment type="similarity">
    <text evidence="8">Belongs to the glutamate 5-kinase family.</text>
</comment>
<dbReference type="SMART" id="SM00359">
    <property type="entry name" value="PUA"/>
    <property type="match status" value="1"/>
</dbReference>
<dbReference type="PANTHER" id="PTHR43654:SF1">
    <property type="entry name" value="ISOPENTENYL PHOSPHATE KINASE"/>
    <property type="match status" value="1"/>
</dbReference>
<evidence type="ECO:0000313" key="11">
    <source>
        <dbReference type="Proteomes" id="UP001157733"/>
    </source>
</evidence>
<organism evidence="10 11">
    <name type="scientific">Nitrospina watsonii</name>
    <dbReference type="NCBI Taxonomy" id="1323948"/>
    <lineage>
        <taxon>Bacteria</taxon>
        <taxon>Pseudomonadati</taxon>
        <taxon>Nitrospinota/Tectimicrobiota group</taxon>
        <taxon>Nitrospinota</taxon>
        <taxon>Nitrospinia</taxon>
        <taxon>Nitrospinales</taxon>
        <taxon>Nitrospinaceae</taxon>
        <taxon>Nitrospina</taxon>
    </lineage>
</organism>
<name>A0ABM9HC69_9BACT</name>
<keyword evidence="5 8" id="KW-0547">Nucleotide-binding</keyword>
<feature type="binding site" evidence="8">
    <location>
        <begin position="192"/>
        <end position="193"/>
    </location>
    <ligand>
        <name>ATP</name>
        <dbReference type="ChEBI" id="CHEBI:30616"/>
    </ligand>
</feature>
<dbReference type="CDD" id="cd21157">
    <property type="entry name" value="PUA_G5K"/>
    <property type="match status" value="1"/>
</dbReference>
<dbReference type="InterPro" id="IPR011529">
    <property type="entry name" value="Glu_5kinase"/>
</dbReference>
<evidence type="ECO:0000259" key="9">
    <source>
        <dbReference type="SMART" id="SM00359"/>
    </source>
</evidence>
<dbReference type="Gene3D" id="2.30.130.10">
    <property type="entry name" value="PUA domain"/>
    <property type="match status" value="1"/>
</dbReference>
<feature type="binding site" evidence="8">
    <location>
        <position position="26"/>
    </location>
    <ligand>
        <name>ATP</name>
        <dbReference type="ChEBI" id="CHEBI:30616"/>
    </ligand>
</feature>
<dbReference type="EC" id="2.7.2.11" evidence="8"/>
<evidence type="ECO:0000256" key="7">
    <source>
        <dbReference type="ARBA" id="ARBA00022840"/>
    </source>
</evidence>
<keyword evidence="11" id="KW-1185">Reference proteome</keyword>
<dbReference type="EMBL" id="OX336137">
    <property type="protein sequence ID" value="CAI2717765.1"/>
    <property type="molecule type" value="Genomic_DNA"/>
</dbReference>
<dbReference type="InterPro" id="IPR041739">
    <property type="entry name" value="G5K_ProB"/>
</dbReference>
<comment type="subcellular location">
    <subcellularLocation>
        <location evidence="8">Cytoplasm</location>
    </subcellularLocation>
</comment>
<dbReference type="Proteomes" id="UP001157733">
    <property type="component" value="Chromosome"/>
</dbReference>
<dbReference type="GO" id="GO:0004349">
    <property type="term" value="F:glutamate 5-kinase activity"/>
    <property type="evidence" value="ECO:0007669"/>
    <property type="project" value="UniProtKB-EC"/>
</dbReference>
<keyword evidence="1 8" id="KW-0963">Cytoplasm</keyword>
<keyword evidence="6 8" id="KW-0418">Kinase</keyword>
<feature type="binding site" evidence="8">
    <location>
        <position position="73"/>
    </location>
    <ligand>
        <name>substrate</name>
    </ligand>
</feature>
<comment type="catalytic activity">
    <reaction evidence="8">
        <text>L-glutamate + ATP = L-glutamyl 5-phosphate + ADP</text>
        <dbReference type="Rhea" id="RHEA:14877"/>
        <dbReference type="ChEBI" id="CHEBI:29985"/>
        <dbReference type="ChEBI" id="CHEBI:30616"/>
        <dbReference type="ChEBI" id="CHEBI:58274"/>
        <dbReference type="ChEBI" id="CHEBI:456216"/>
        <dbReference type="EC" id="2.7.2.11"/>
    </reaction>
</comment>
<dbReference type="PANTHER" id="PTHR43654">
    <property type="entry name" value="GLUTAMATE 5-KINASE"/>
    <property type="match status" value="1"/>
</dbReference>
<reference evidence="10 11" key="1">
    <citation type="submission" date="2022-09" db="EMBL/GenBank/DDBJ databases">
        <authorList>
            <person name="Kop L."/>
        </authorList>
    </citation>
    <scope>NUCLEOTIDE SEQUENCE [LARGE SCALE GENOMIC DNA]</scope>
    <source>
        <strain evidence="10 11">347</strain>
    </source>
</reference>
<evidence type="ECO:0000256" key="5">
    <source>
        <dbReference type="ARBA" id="ARBA00022741"/>
    </source>
</evidence>
<dbReference type="InterPro" id="IPR005715">
    <property type="entry name" value="Glu_5kinase/COase_Synthase"/>
</dbReference>
<feature type="domain" description="PUA" evidence="9">
    <location>
        <begin position="305"/>
        <end position="388"/>
    </location>
</feature>
<dbReference type="PROSITE" id="PS50890">
    <property type="entry name" value="PUA"/>
    <property type="match status" value="1"/>
</dbReference>
<dbReference type="CDD" id="cd04242">
    <property type="entry name" value="AAK_G5K_ProB"/>
    <property type="match status" value="1"/>
</dbReference>
<dbReference type="SUPFAM" id="SSF88697">
    <property type="entry name" value="PUA domain-like"/>
    <property type="match status" value="1"/>
</dbReference>
<dbReference type="NCBIfam" id="TIGR01027">
    <property type="entry name" value="proB"/>
    <property type="match status" value="1"/>
</dbReference>
<sequence>MATRAGAKEKELRREILAAVKRVVIKIGSGVISDHESGRTALERGLSQKRIRSYARRIKHITDLGVEVIVVSSGAIMAGRQRLNLVRSTLDIPEKQACAAIGQSFLMRTYENFFDKQGLKVAQILLGHDDLEHRKRFLNIKHTMEALLERGVIPIVNENDSVTVDEIKIGDNDTLSANVACMAGAQLLIILSDVDGLYNGDPARVPKNAADAPQLISHVDRITPDIEQLAGKSRNPLSVGGMYTKVLAAKKTMSFGIPTLVVNGLDGKILDRIFAGAAVGTLFWSGKTKIRDRKHWIAHTLKPAGTLTVDAGACRAIVERGKSLLPAGVVTVEGKFEFGASVRIVSDGSEIARGLVNYSSADLERIKGMKTSAIRNLVGTAFYEEVVHRDDLVIVSS</sequence>
<evidence type="ECO:0000313" key="10">
    <source>
        <dbReference type="EMBL" id="CAI2717765.1"/>
    </source>
</evidence>
<dbReference type="PRINTS" id="PR00474">
    <property type="entry name" value="GLU5KINASE"/>
</dbReference>
<keyword evidence="3 8" id="KW-0641">Proline biosynthesis</keyword>
<dbReference type="SUPFAM" id="SSF53633">
    <property type="entry name" value="Carbamate kinase-like"/>
    <property type="match status" value="1"/>
</dbReference>
<evidence type="ECO:0000256" key="8">
    <source>
        <dbReference type="HAMAP-Rule" id="MF_00456"/>
    </source>
</evidence>
<keyword evidence="4 8" id="KW-0808">Transferase</keyword>
<feature type="binding site" evidence="8">
    <location>
        <position position="160"/>
    </location>
    <ligand>
        <name>substrate</name>
    </ligand>
</feature>
<evidence type="ECO:0000256" key="2">
    <source>
        <dbReference type="ARBA" id="ARBA00022605"/>
    </source>
</evidence>
<dbReference type="Pfam" id="PF01472">
    <property type="entry name" value="PUA"/>
    <property type="match status" value="1"/>
</dbReference>
<feature type="binding site" evidence="8">
    <location>
        <position position="172"/>
    </location>
    <ligand>
        <name>substrate</name>
    </ligand>
</feature>
<dbReference type="InterPro" id="IPR036974">
    <property type="entry name" value="PUA_sf"/>
</dbReference>